<dbReference type="InterPro" id="IPR048017">
    <property type="entry name" value="Y4cF-like"/>
</dbReference>
<evidence type="ECO:0000313" key="4">
    <source>
        <dbReference type="EMBL" id="MBP1849467.1"/>
    </source>
</evidence>
<evidence type="ECO:0000259" key="3">
    <source>
        <dbReference type="Pfam" id="PF11972"/>
    </source>
</evidence>
<evidence type="ECO:0000256" key="1">
    <source>
        <dbReference type="SAM" id="MobiDB-lite"/>
    </source>
</evidence>
<protein>
    <recommendedName>
        <fullName evidence="6">DUF1612 domain-containing protein</fullName>
    </recommendedName>
</protein>
<dbReference type="EMBL" id="JAGGJU010000002">
    <property type="protein sequence ID" value="MBP1849467.1"/>
    <property type="molecule type" value="Genomic_DNA"/>
</dbReference>
<keyword evidence="5" id="KW-1185">Reference proteome</keyword>
<feature type="compositionally biased region" description="Gly residues" evidence="1">
    <location>
        <begin position="110"/>
        <end position="120"/>
    </location>
</feature>
<comment type="caution">
    <text evidence="4">The sequence shown here is derived from an EMBL/GenBank/DDBJ whole genome shotgun (WGS) entry which is preliminary data.</text>
</comment>
<dbReference type="RefSeq" id="WP_209942582.1">
    <property type="nucleotide sequence ID" value="NZ_JAGGJU010000002.1"/>
</dbReference>
<accession>A0ABS4DUU9</accession>
<evidence type="ECO:0000259" key="2">
    <source>
        <dbReference type="Pfam" id="PF07756"/>
    </source>
</evidence>
<reference evidence="4 5" key="1">
    <citation type="submission" date="2021-03" db="EMBL/GenBank/DDBJ databases">
        <title>Genomic Encyclopedia of Type Strains, Phase IV (KMG-IV): sequencing the most valuable type-strain genomes for metagenomic binning, comparative biology and taxonomic classification.</title>
        <authorList>
            <person name="Goeker M."/>
        </authorList>
    </citation>
    <scope>NUCLEOTIDE SEQUENCE [LARGE SCALE GENOMIC DNA]</scope>
    <source>
        <strain evidence="4 5">DSM 21600</strain>
    </source>
</reference>
<organism evidence="4 5">
    <name type="scientific">Rhizobium halophytocola</name>
    <dbReference type="NCBI Taxonomy" id="735519"/>
    <lineage>
        <taxon>Bacteria</taxon>
        <taxon>Pseudomonadati</taxon>
        <taxon>Pseudomonadota</taxon>
        <taxon>Alphaproteobacteria</taxon>
        <taxon>Hyphomicrobiales</taxon>
        <taxon>Rhizobiaceae</taxon>
        <taxon>Rhizobium/Agrobacterium group</taxon>
        <taxon>Rhizobium</taxon>
    </lineage>
</organism>
<sequence length="385" mass="42164">MRYDLGHLPIESLLAPVTAATSVLVRLDERIGRSDVGAGLVARLHFADAVASLWVDGELVHLEDLVLHDAAMGVRTPTHEVSIAQDVLRTRRRILAQPPGWALSAEGLGRLRGQGDGAPGTGLDAEETERSAPERKMAQAGAVEGEDETAFHATAMADADPFEAHLAAMDAVLARTNAVLAGELPVIETRAPPTRDPFLYEPDWDEEARLEEWREVLHRTEDIPPVLRAVLLVDAWNELRVLQHAPWLGRLLAAALLRQVGLTQAYLVPVNLGLKQIARERRAAGSRDQRLVAALEGLSAAAETGLKEHDRLLLARQQMEHRLAGRRSSSKLPQVVELVLSRPMVTARMIAEEIEVTPQGALKIVGELNLRELTGRGRFRAWGII</sequence>
<dbReference type="NCBIfam" id="NF040876">
    <property type="entry name" value="RHE_PE00001_fam"/>
    <property type="match status" value="1"/>
</dbReference>
<feature type="domain" description="HTH DNA binding" evidence="3">
    <location>
        <begin position="332"/>
        <end position="385"/>
    </location>
</feature>
<dbReference type="Proteomes" id="UP000759443">
    <property type="component" value="Unassembled WGS sequence"/>
</dbReference>
<dbReference type="Pfam" id="PF11972">
    <property type="entry name" value="HTH_13"/>
    <property type="match status" value="1"/>
</dbReference>
<name>A0ABS4DUU9_9HYPH</name>
<dbReference type="Pfam" id="PF07756">
    <property type="entry name" value="DUF1612"/>
    <property type="match status" value="1"/>
</dbReference>
<feature type="domain" description="DUF1612" evidence="2">
    <location>
        <begin position="198"/>
        <end position="323"/>
    </location>
</feature>
<gene>
    <name evidence="4" type="ORF">J2Z17_000888</name>
</gene>
<dbReference type="InterPro" id="IPR011670">
    <property type="entry name" value="DUF1612"/>
</dbReference>
<dbReference type="InterPro" id="IPR021068">
    <property type="entry name" value="HTH_DNA-bd"/>
</dbReference>
<feature type="region of interest" description="Disordered" evidence="1">
    <location>
        <begin position="106"/>
        <end position="133"/>
    </location>
</feature>
<evidence type="ECO:0000313" key="5">
    <source>
        <dbReference type="Proteomes" id="UP000759443"/>
    </source>
</evidence>
<proteinExistence type="predicted"/>
<evidence type="ECO:0008006" key="6">
    <source>
        <dbReference type="Google" id="ProtNLM"/>
    </source>
</evidence>